<keyword evidence="9" id="KW-1185">Reference proteome</keyword>
<dbReference type="InParanoid" id="F2UQ10"/>
<evidence type="ECO:0000256" key="2">
    <source>
        <dbReference type="ARBA" id="ARBA00022448"/>
    </source>
</evidence>
<protein>
    <recommendedName>
        <fullName evidence="7">ABC-2 type transporter transmembrane domain-containing protein</fullName>
    </recommendedName>
</protein>
<dbReference type="Pfam" id="PF01061">
    <property type="entry name" value="ABC2_membrane"/>
    <property type="match status" value="1"/>
</dbReference>
<dbReference type="GO" id="GO:0140359">
    <property type="term" value="F:ABC-type transporter activity"/>
    <property type="evidence" value="ECO:0007669"/>
    <property type="project" value="InterPro"/>
</dbReference>
<name>F2UQ10_SALR5</name>
<sequence length="381" mass="43048">MPRCSAWMTVYFGRTDAVVSYFDSLGDAFKCPPYFNPAEHIQRLAFAFHGGEGGGKSDELMIRFEESQHNTDLIANAKRLDAAATRRESRITAMASASVPQQFWWLCWRNARLFYRNKLKTKVKLMINIVLGVILGVIYFDVPNSYTGISDRNFFMLQLAVVVGVRQSMETLSFFLREKVVYLRQVEQGLYGVFPYLTSRFIVELPQMVFFPLVFCSIALPLVDLNYGGGNFFIFWAALVFLILNAYSFGLAIGTIITDAQILSVVAPMVVFPFLIFSGLTAVNIPPAINWLQNIIYLRYGMLAILQTEYEGQEFYQGCTREQYRNGSDVCTIVSGDQVLEEFDMKFITVGEAFAIMAGLFVVAFGIAIFCLTRLSSKRQG</sequence>
<evidence type="ECO:0000256" key="3">
    <source>
        <dbReference type="ARBA" id="ARBA00022692"/>
    </source>
</evidence>
<evidence type="ECO:0000313" key="8">
    <source>
        <dbReference type="EMBL" id="EGD79678.1"/>
    </source>
</evidence>
<feature type="transmembrane region" description="Helical" evidence="6">
    <location>
        <begin position="154"/>
        <end position="176"/>
    </location>
</feature>
<accession>F2UQ10</accession>
<feature type="transmembrane region" description="Helical" evidence="6">
    <location>
        <begin position="209"/>
        <end position="227"/>
    </location>
</feature>
<feature type="domain" description="ABC-2 type transporter transmembrane" evidence="7">
    <location>
        <begin position="101"/>
        <end position="310"/>
    </location>
</feature>
<feature type="transmembrane region" description="Helical" evidence="6">
    <location>
        <begin position="233"/>
        <end position="253"/>
    </location>
</feature>
<gene>
    <name evidence="8" type="ORF">PTSG_10663</name>
</gene>
<keyword evidence="4 6" id="KW-1133">Transmembrane helix</keyword>
<dbReference type="PANTHER" id="PTHR48041">
    <property type="entry name" value="ABC TRANSPORTER G FAMILY MEMBER 28"/>
    <property type="match status" value="1"/>
</dbReference>
<organism evidence="9">
    <name type="scientific">Salpingoeca rosetta (strain ATCC 50818 / BSB-021)</name>
    <dbReference type="NCBI Taxonomy" id="946362"/>
    <lineage>
        <taxon>Eukaryota</taxon>
        <taxon>Choanoflagellata</taxon>
        <taxon>Craspedida</taxon>
        <taxon>Salpingoecidae</taxon>
        <taxon>Salpingoeca</taxon>
    </lineage>
</organism>
<dbReference type="InterPro" id="IPR050352">
    <property type="entry name" value="ABCG_transporters"/>
</dbReference>
<dbReference type="AlphaFoldDB" id="F2UQ10"/>
<feature type="transmembrane region" description="Helical" evidence="6">
    <location>
        <begin position="265"/>
        <end position="285"/>
    </location>
</feature>
<evidence type="ECO:0000313" key="9">
    <source>
        <dbReference type="Proteomes" id="UP000007799"/>
    </source>
</evidence>
<evidence type="ECO:0000256" key="1">
    <source>
        <dbReference type="ARBA" id="ARBA00004141"/>
    </source>
</evidence>
<keyword evidence="5 6" id="KW-0472">Membrane</keyword>
<reference evidence="8" key="1">
    <citation type="submission" date="2009-08" db="EMBL/GenBank/DDBJ databases">
        <title>Annotation of Salpingoeca rosetta.</title>
        <authorList>
            <consortium name="The Broad Institute Genome Sequencing Platform"/>
            <person name="Russ C."/>
            <person name="Cuomo C."/>
            <person name="Burger G."/>
            <person name="Gray M.W."/>
            <person name="Holland P.W.H."/>
            <person name="King N."/>
            <person name="Lang F.B.F."/>
            <person name="Roger A.J."/>
            <person name="Ruiz-Trillo I."/>
            <person name="Young S.K."/>
            <person name="Zeng Q."/>
            <person name="Gargeya S."/>
            <person name="Alvarado L."/>
            <person name="Berlin A."/>
            <person name="Chapman S.B."/>
            <person name="Chen Z."/>
            <person name="Freedman E."/>
            <person name="Gellesch M."/>
            <person name="Goldberg J."/>
            <person name="Griggs A."/>
            <person name="Gujja S."/>
            <person name="Heilman E."/>
            <person name="Heiman D."/>
            <person name="Howarth C."/>
            <person name="Mehta T."/>
            <person name="Neiman D."/>
            <person name="Pearson M."/>
            <person name="Roberts A."/>
            <person name="Saif S."/>
            <person name="Shea T."/>
            <person name="Shenoy N."/>
            <person name="Sisk P."/>
            <person name="Stolte C."/>
            <person name="Sykes S."/>
            <person name="White J."/>
            <person name="Yandava C."/>
            <person name="Haas B."/>
            <person name="Nusbaum C."/>
            <person name="Birren B."/>
        </authorList>
    </citation>
    <scope>NUCLEOTIDE SEQUENCE [LARGE SCALE GENOMIC DNA]</scope>
    <source>
        <strain evidence="8">ATCC 50818</strain>
    </source>
</reference>
<dbReference type="eggNOG" id="KOG0061">
    <property type="taxonomic scope" value="Eukaryota"/>
</dbReference>
<dbReference type="GeneID" id="16069164"/>
<evidence type="ECO:0000256" key="5">
    <source>
        <dbReference type="ARBA" id="ARBA00023136"/>
    </source>
</evidence>
<dbReference type="PANTHER" id="PTHR48041:SF139">
    <property type="entry name" value="PROTEIN SCARLET"/>
    <property type="match status" value="1"/>
</dbReference>
<dbReference type="OrthoDB" id="66620at2759"/>
<proteinExistence type="predicted"/>
<evidence type="ECO:0000256" key="4">
    <source>
        <dbReference type="ARBA" id="ARBA00022989"/>
    </source>
</evidence>
<dbReference type="KEGG" id="sre:PTSG_10663"/>
<dbReference type="RefSeq" id="XP_004988628.1">
    <property type="nucleotide sequence ID" value="XM_004988571.1"/>
</dbReference>
<evidence type="ECO:0000256" key="6">
    <source>
        <dbReference type="SAM" id="Phobius"/>
    </source>
</evidence>
<comment type="subcellular location">
    <subcellularLocation>
        <location evidence="1">Membrane</location>
        <topology evidence="1">Multi-pass membrane protein</topology>
    </subcellularLocation>
</comment>
<dbReference type="GO" id="GO:0005886">
    <property type="term" value="C:plasma membrane"/>
    <property type="evidence" value="ECO:0007669"/>
    <property type="project" value="TreeGrafter"/>
</dbReference>
<keyword evidence="3 6" id="KW-0812">Transmembrane</keyword>
<keyword evidence="2" id="KW-0813">Transport</keyword>
<feature type="transmembrane region" description="Helical" evidence="6">
    <location>
        <begin position="353"/>
        <end position="372"/>
    </location>
</feature>
<dbReference type="InterPro" id="IPR013525">
    <property type="entry name" value="ABC2_TM"/>
</dbReference>
<dbReference type="OMA" id="KRDICAR"/>
<evidence type="ECO:0000259" key="7">
    <source>
        <dbReference type="Pfam" id="PF01061"/>
    </source>
</evidence>
<dbReference type="Proteomes" id="UP000007799">
    <property type="component" value="Unassembled WGS sequence"/>
</dbReference>
<dbReference type="EMBL" id="GL832988">
    <property type="protein sequence ID" value="EGD79678.1"/>
    <property type="molecule type" value="Genomic_DNA"/>
</dbReference>
<feature type="transmembrane region" description="Helical" evidence="6">
    <location>
        <begin position="125"/>
        <end position="142"/>
    </location>
</feature>